<organism evidence="7 8">
    <name type="scientific">Mycolicibacterium agri</name>
    <name type="common">Mycobacterium agri</name>
    <dbReference type="NCBI Taxonomy" id="36811"/>
    <lineage>
        <taxon>Bacteria</taxon>
        <taxon>Bacillati</taxon>
        <taxon>Actinomycetota</taxon>
        <taxon>Actinomycetes</taxon>
        <taxon>Mycobacteriales</taxon>
        <taxon>Mycobacteriaceae</taxon>
        <taxon>Mycolicibacterium</taxon>
    </lineage>
</organism>
<name>A0A7I9W7L4_MYCAG</name>
<dbReference type="Proteomes" id="UP000465302">
    <property type="component" value="Unassembled WGS sequence"/>
</dbReference>
<feature type="region of interest" description="Disordered" evidence="5">
    <location>
        <begin position="362"/>
        <end position="390"/>
    </location>
</feature>
<evidence type="ECO:0000313" key="8">
    <source>
        <dbReference type="Proteomes" id="UP000465302"/>
    </source>
</evidence>
<dbReference type="AlphaFoldDB" id="A0A7I9W7L4"/>
<dbReference type="InterPro" id="IPR027417">
    <property type="entry name" value="P-loop_NTPase"/>
</dbReference>
<evidence type="ECO:0000256" key="5">
    <source>
        <dbReference type="SAM" id="MobiDB-lite"/>
    </source>
</evidence>
<dbReference type="GO" id="GO:0003677">
    <property type="term" value="F:DNA binding"/>
    <property type="evidence" value="ECO:0007669"/>
    <property type="project" value="InterPro"/>
</dbReference>
<comment type="caution">
    <text evidence="7">The sequence shown here is derived from an EMBL/GenBank/DDBJ whole genome shotgun (WGS) entry which is preliminary data.</text>
</comment>
<evidence type="ECO:0000256" key="4">
    <source>
        <dbReference type="PROSITE-ProRule" id="PRU00289"/>
    </source>
</evidence>
<dbReference type="NCBIfam" id="TIGR03925">
    <property type="entry name" value="T7SS_EccC_b"/>
    <property type="match status" value="1"/>
</dbReference>
<gene>
    <name evidence="7" type="ORF">MAGR_47680</name>
</gene>
<keyword evidence="2 4" id="KW-0547">Nucleotide-binding</keyword>
<dbReference type="SUPFAM" id="SSF52540">
    <property type="entry name" value="P-loop containing nucleoside triphosphate hydrolases"/>
    <property type="match status" value="3"/>
</dbReference>
<reference evidence="7 8" key="1">
    <citation type="journal article" date="2019" name="Emerg. Microbes Infect.">
        <title>Comprehensive subspecies identification of 175 nontuberculous mycobacteria species based on 7547 genomic profiles.</title>
        <authorList>
            <person name="Matsumoto Y."/>
            <person name="Kinjo T."/>
            <person name="Motooka D."/>
            <person name="Nabeya D."/>
            <person name="Jung N."/>
            <person name="Uechi K."/>
            <person name="Horii T."/>
            <person name="Iida T."/>
            <person name="Fujita J."/>
            <person name="Nakamura S."/>
        </authorList>
    </citation>
    <scope>NUCLEOTIDE SEQUENCE [LARGE SCALE GENOMIC DNA]</scope>
    <source>
        <strain evidence="7 8">JCM 6377</strain>
    </source>
</reference>
<dbReference type="InterPro" id="IPR050206">
    <property type="entry name" value="FtsK/SpoIIIE/SftA"/>
</dbReference>
<feature type="domain" description="FtsK" evidence="6">
    <location>
        <begin position="91"/>
        <end position="292"/>
    </location>
</feature>
<dbReference type="PANTHER" id="PTHR22683:SF1">
    <property type="entry name" value="TYPE VII SECRETION SYSTEM PROTEIN ESSC"/>
    <property type="match status" value="1"/>
</dbReference>
<dbReference type="Gene3D" id="3.40.50.300">
    <property type="entry name" value="P-loop containing nucleotide triphosphate hydrolases"/>
    <property type="match status" value="3"/>
</dbReference>
<evidence type="ECO:0000256" key="3">
    <source>
        <dbReference type="ARBA" id="ARBA00022840"/>
    </source>
</evidence>
<dbReference type="EMBL" id="BLKS01000001">
    <property type="protein sequence ID" value="GFG53327.1"/>
    <property type="molecule type" value="Genomic_DNA"/>
</dbReference>
<accession>A0A7I9W7L4</accession>
<dbReference type="InterPro" id="IPR023837">
    <property type="entry name" value="EccCb-like_Actinobacteria"/>
</dbReference>
<protein>
    <recommendedName>
        <fullName evidence="6">FtsK domain-containing protein</fullName>
    </recommendedName>
</protein>
<dbReference type="GO" id="GO:0005524">
    <property type="term" value="F:ATP binding"/>
    <property type="evidence" value="ECO:0007669"/>
    <property type="project" value="UniProtKB-UniRule"/>
</dbReference>
<dbReference type="PROSITE" id="PS50901">
    <property type="entry name" value="FTSK"/>
    <property type="match status" value="3"/>
</dbReference>
<dbReference type="Pfam" id="PF01580">
    <property type="entry name" value="FtsK_SpoIIIE"/>
    <property type="match status" value="3"/>
</dbReference>
<evidence type="ECO:0000256" key="1">
    <source>
        <dbReference type="ARBA" id="ARBA00022737"/>
    </source>
</evidence>
<feature type="binding site" evidence="4">
    <location>
        <begin position="114"/>
        <end position="121"/>
    </location>
    <ligand>
        <name>ATP</name>
        <dbReference type="ChEBI" id="CHEBI:30616"/>
    </ligand>
</feature>
<feature type="domain" description="FtsK" evidence="6">
    <location>
        <begin position="465"/>
        <end position="656"/>
    </location>
</feature>
<feature type="binding site" evidence="4">
    <location>
        <begin position="482"/>
        <end position="489"/>
    </location>
    <ligand>
        <name>ATP</name>
        <dbReference type="ChEBI" id="CHEBI:30616"/>
    </ligand>
</feature>
<feature type="binding site" evidence="4">
    <location>
        <begin position="778"/>
        <end position="785"/>
    </location>
    <ligand>
        <name>ATP</name>
        <dbReference type="ChEBI" id="CHEBI:30616"/>
    </ligand>
</feature>
<evidence type="ECO:0000259" key="6">
    <source>
        <dbReference type="PROSITE" id="PS50901"/>
    </source>
</evidence>
<sequence>MTLPDELDDAFYAVADTMSIAEAERFARAMAPWRPVGSATTVSNDGGPARDLLEILGIRDARKLDVDRLWSARRTQNRLWMRFPIGLDPTGEVVELDLKETSQYGMGMHSVLIGFSGSGKSETIITEVTSLALTHSPETVNVAFLDWKMKSAGIVLERFPHVVASVSNLGDEMHLVERMLEALEGELDRRGALCAATNCKDLNVYNEKRMVDPSLEPVPGLVVIIDEYQELFRSELGSQFVDLCWRIVRQGRSLHVFLQLAGQTVDSHRLMKIRSLIGFFMALRTGTEEDSREAIGSPIAAHLPEKGKEGTGYLREGMRPPREFRAFYSSPPFVPPPEDGGPAPVAAAGTWFTPRTFTATEMPDEDGLLAPPETNGQEPVPVPEQAPTPLAPGELPPTLVDTIVDSLQATGARPPRQLWLPPLEQSATADELVRLARGKPWAVDYGKNPGLAFPVGIEDRPRQHRQDVHFLNLLGANGLVIGAPQSGVTTTLATMMTTAALMYRPERVQFYCVAAGGPSLAAVNGLPHVAGLAPAVDREGVGRIIASVQGIVAEREAVFAKTGLDMDEVRRRKFSDKPEPVPVAGGDVILVIDGWATFAAEYPQYVDHIVALARSLSYGVHVVISHTSYLQGFKQALKPLATERIELRLTDPGDSEMDRQLAKKVPRNAPGRGLTKAGMHLLIGVPELAERPASAATDATTPAGRVATRDIGPLIAQVSGIQKAATVSRLPESVPFEEVLRLAQPVDRRSLVPFGLSETDLGPAYLDIADHPHAVAVGAPRSGRTNFLRVLCRAITSLYRPEEAQILVLDPRRTLLGVVQGPHLRDYAYTQSAIREAIRVLVAELETRQPPPGTTQEEMMTKTFWSGPQIFVVIDDAGVWPTMDNPLMGLAPHIEGARDTGLHVFAATAVANWNQVAIGSSVLGKLRGSLSPILILDGRRDAGKIAADIYAEPQRPGKAIYYTRSATTGALIGWSDPPAPPSPAGPQT</sequence>
<evidence type="ECO:0000313" key="7">
    <source>
        <dbReference type="EMBL" id="GFG53327.1"/>
    </source>
</evidence>
<keyword evidence="3 4" id="KW-0067">ATP-binding</keyword>
<dbReference type="InterPro" id="IPR002543">
    <property type="entry name" value="FtsK_dom"/>
</dbReference>
<evidence type="ECO:0000256" key="2">
    <source>
        <dbReference type="ARBA" id="ARBA00022741"/>
    </source>
</evidence>
<dbReference type="PANTHER" id="PTHR22683">
    <property type="entry name" value="SPORULATION PROTEIN RELATED"/>
    <property type="match status" value="1"/>
</dbReference>
<keyword evidence="1" id="KW-0677">Repeat</keyword>
<feature type="compositionally biased region" description="Pro residues" evidence="5">
    <location>
        <begin position="380"/>
        <end position="390"/>
    </location>
</feature>
<dbReference type="RefSeq" id="WP_234816364.1">
    <property type="nucleotide sequence ID" value="NZ_BLKS01000001.1"/>
</dbReference>
<proteinExistence type="predicted"/>
<feature type="domain" description="FtsK" evidence="6">
    <location>
        <begin position="761"/>
        <end position="945"/>
    </location>
</feature>